<accession>A0ABT2HDJ0</accession>
<keyword evidence="1" id="KW-0472">Membrane</keyword>
<comment type="caution">
    <text evidence="3">The sequence shown here is derived from an EMBL/GenBank/DDBJ whole genome shotgun (WGS) entry which is preliminary data.</text>
</comment>
<dbReference type="Gene3D" id="3.40.50.1110">
    <property type="entry name" value="SGNH hydrolase"/>
    <property type="match status" value="1"/>
</dbReference>
<keyword evidence="4" id="KW-1185">Reference proteome</keyword>
<evidence type="ECO:0000313" key="4">
    <source>
        <dbReference type="Proteomes" id="UP001652264"/>
    </source>
</evidence>
<dbReference type="InterPro" id="IPR051532">
    <property type="entry name" value="Ester_Hydrolysis_Enzymes"/>
</dbReference>
<dbReference type="SUPFAM" id="SSF52266">
    <property type="entry name" value="SGNH hydrolase"/>
    <property type="match status" value="1"/>
</dbReference>
<dbReference type="Pfam" id="PF13472">
    <property type="entry name" value="Lipase_GDSL_2"/>
    <property type="match status" value="1"/>
</dbReference>
<feature type="domain" description="SGNH hydrolase-type esterase" evidence="2">
    <location>
        <begin position="64"/>
        <end position="230"/>
    </location>
</feature>
<evidence type="ECO:0000259" key="2">
    <source>
        <dbReference type="Pfam" id="PF13472"/>
    </source>
</evidence>
<name>A0ABT2HDJ0_9MICO</name>
<keyword evidence="3" id="KW-0378">Hydrolase</keyword>
<dbReference type="Proteomes" id="UP001652264">
    <property type="component" value="Unassembled WGS sequence"/>
</dbReference>
<keyword evidence="1" id="KW-1133">Transmembrane helix</keyword>
<dbReference type="GeneID" id="95324248"/>
<dbReference type="EMBL" id="JANVAD010000001">
    <property type="protein sequence ID" value="MCS6521331.1"/>
    <property type="molecule type" value="Genomic_DNA"/>
</dbReference>
<keyword evidence="1" id="KW-0812">Transmembrane</keyword>
<dbReference type="CDD" id="cd00229">
    <property type="entry name" value="SGNH_hydrolase"/>
    <property type="match status" value="1"/>
</dbReference>
<reference evidence="3 4" key="1">
    <citation type="submission" date="2022-08" db="EMBL/GenBank/DDBJ databases">
        <title>Taxonomy of Curtobacterium flaccumfaciens.</title>
        <authorList>
            <person name="Osdaghi E."/>
            <person name="Taghavi S.M."/>
            <person name="Hamidizade M."/>
            <person name="Abachi H."/>
            <person name="Fazliarab A."/>
            <person name="Baeyen S."/>
            <person name="Portier P."/>
            <person name="Van Vaerenbergh J."/>
            <person name="Jacques M.-A."/>
        </authorList>
    </citation>
    <scope>NUCLEOTIDE SEQUENCE [LARGE SCALE GENOMIC DNA]</scope>
    <source>
        <strain evidence="3 4">LMG8786T</strain>
    </source>
</reference>
<feature type="transmembrane region" description="Helical" evidence="1">
    <location>
        <begin position="12"/>
        <end position="32"/>
    </location>
</feature>
<evidence type="ECO:0000313" key="3">
    <source>
        <dbReference type="EMBL" id="MCS6521331.1"/>
    </source>
</evidence>
<dbReference type="InterPro" id="IPR013830">
    <property type="entry name" value="SGNH_hydro"/>
</dbReference>
<proteinExistence type="predicted"/>
<dbReference type="GO" id="GO:0016787">
    <property type="term" value="F:hydrolase activity"/>
    <property type="evidence" value="ECO:0007669"/>
    <property type="project" value="UniProtKB-KW"/>
</dbReference>
<organism evidence="3 4">
    <name type="scientific">Curtobacterium citreum</name>
    <dbReference type="NCBI Taxonomy" id="2036"/>
    <lineage>
        <taxon>Bacteria</taxon>
        <taxon>Bacillati</taxon>
        <taxon>Actinomycetota</taxon>
        <taxon>Actinomycetes</taxon>
        <taxon>Micrococcales</taxon>
        <taxon>Microbacteriaceae</taxon>
        <taxon>Curtobacterium</taxon>
    </lineage>
</organism>
<evidence type="ECO:0000256" key="1">
    <source>
        <dbReference type="SAM" id="Phobius"/>
    </source>
</evidence>
<dbReference type="PANTHER" id="PTHR30383">
    <property type="entry name" value="THIOESTERASE 1/PROTEASE 1/LYSOPHOSPHOLIPASE L1"/>
    <property type="match status" value="1"/>
</dbReference>
<dbReference type="InterPro" id="IPR036514">
    <property type="entry name" value="SGNH_hydro_sf"/>
</dbReference>
<dbReference type="RefSeq" id="WP_141861707.1">
    <property type="nucleotide sequence ID" value="NZ_BMNV01000004.1"/>
</dbReference>
<protein>
    <submittedName>
        <fullName evidence="3">SGNH/GDSL hydrolase family protein</fullName>
    </submittedName>
</protein>
<gene>
    <name evidence="3" type="ORF">NYQ28_01980</name>
</gene>
<sequence>MGNFTDWFGRSYKGIIIGLLAVFAGTMVVLAMQHVNNSRPAAGATARPAPTFASSLPDKPRAVFFGDSYVEGTGASTPAKRWTTLVAQKEGWIEINLGQGGTGYVNGGPDQGQADQYASRIAKIKAARPDIVVIAGSQNDLLFPTDQVDSAIKDTLVQIRAAVPDAKIVVYGPVNPGEIKPATRTNDAATSAAAQAIGADYISSISPTSTYESPADYWTDGQHPSDSGHQHIADRFIEELPSDVPRGEPSASPTAG</sequence>